<name>A0A238ZIA7_9FLAO</name>
<accession>A0A238ZIA7</accession>
<organism evidence="2 3">
    <name type="scientific">Lutibacter flavus</name>
    <dbReference type="NCBI Taxonomy" id="691689"/>
    <lineage>
        <taxon>Bacteria</taxon>
        <taxon>Pseudomonadati</taxon>
        <taxon>Bacteroidota</taxon>
        <taxon>Flavobacteriia</taxon>
        <taxon>Flavobacteriales</taxon>
        <taxon>Flavobacteriaceae</taxon>
        <taxon>Lutibacter</taxon>
    </lineage>
</organism>
<dbReference type="Proteomes" id="UP000198412">
    <property type="component" value="Unassembled WGS sequence"/>
</dbReference>
<dbReference type="Gene3D" id="3.30.1390.10">
    <property type="match status" value="1"/>
</dbReference>
<dbReference type="EMBL" id="FZNX01000007">
    <property type="protein sequence ID" value="SNR83196.1"/>
    <property type="molecule type" value="Genomic_DNA"/>
</dbReference>
<sequence length="110" mass="12568">MNEIIGFHCDIKNNFYISKMSTKKKIQEEVDTLEKETNQNEIVLFNDDVNTFDHVIDSLVEICDHTLEQAEQCAILVHYKGKCTVKTGEYNDLKPRCSSLLTKGLSAEIV</sequence>
<feature type="domain" description="Adaptor protein ClpS core" evidence="1">
    <location>
        <begin position="36"/>
        <end position="102"/>
    </location>
</feature>
<keyword evidence="2" id="KW-0378">Hydrolase</keyword>
<dbReference type="GO" id="GO:0030163">
    <property type="term" value="P:protein catabolic process"/>
    <property type="evidence" value="ECO:0007669"/>
    <property type="project" value="InterPro"/>
</dbReference>
<evidence type="ECO:0000313" key="2">
    <source>
        <dbReference type="EMBL" id="SNR83196.1"/>
    </source>
</evidence>
<dbReference type="InterPro" id="IPR003769">
    <property type="entry name" value="ClpS_core"/>
</dbReference>
<proteinExistence type="predicted"/>
<gene>
    <name evidence="2" type="ORF">SAMN04488111_3346</name>
</gene>
<dbReference type="GO" id="GO:0008233">
    <property type="term" value="F:peptidase activity"/>
    <property type="evidence" value="ECO:0007669"/>
    <property type="project" value="UniProtKB-KW"/>
</dbReference>
<dbReference type="AlphaFoldDB" id="A0A238ZIA7"/>
<dbReference type="InterPro" id="IPR014719">
    <property type="entry name" value="Ribosomal_bL12_C/ClpS-like"/>
</dbReference>
<dbReference type="Pfam" id="PF02617">
    <property type="entry name" value="ClpS"/>
    <property type="match status" value="1"/>
</dbReference>
<dbReference type="SUPFAM" id="SSF54736">
    <property type="entry name" value="ClpS-like"/>
    <property type="match status" value="1"/>
</dbReference>
<evidence type="ECO:0000259" key="1">
    <source>
        <dbReference type="Pfam" id="PF02617"/>
    </source>
</evidence>
<reference evidence="3" key="1">
    <citation type="submission" date="2017-06" db="EMBL/GenBank/DDBJ databases">
        <authorList>
            <person name="Varghese N."/>
            <person name="Submissions S."/>
        </authorList>
    </citation>
    <scope>NUCLEOTIDE SEQUENCE [LARGE SCALE GENOMIC DNA]</scope>
    <source>
        <strain evidence="3">DSM 27993</strain>
    </source>
</reference>
<protein>
    <submittedName>
        <fullName evidence="2">ATP-dependent Clp protease adaptor protein ClpS</fullName>
    </submittedName>
</protein>
<evidence type="ECO:0000313" key="3">
    <source>
        <dbReference type="Proteomes" id="UP000198412"/>
    </source>
</evidence>
<keyword evidence="2" id="KW-0645">Protease</keyword>
<keyword evidence="3" id="KW-1185">Reference proteome</keyword>
<dbReference type="GO" id="GO:0006508">
    <property type="term" value="P:proteolysis"/>
    <property type="evidence" value="ECO:0007669"/>
    <property type="project" value="UniProtKB-KW"/>
</dbReference>